<proteinExistence type="predicted"/>
<dbReference type="EMBL" id="MH847171">
    <property type="protein sequence ID" value="AYU68911.1"/>
    <property type="molecule type" value="Genomic_DNA"/>
</dbReference>
<evidence type="ECO:0000313" key="1">
    <source>
        <dbReference type="EMBL" id="AYU68911.1"/>
    </source>
</evidence>
<dbReference type="InterPro" id="IPR009899">
    <property type="entry name" value="ArdA"/>
</dbReference>
<dbReference type="AlphaFoldDB" id="A0A3G4RT67"/>
<organism evidence="1">
    <name type="scientific">Escherichia coli</name>
    <dbReference type="NCBI Taxonomy" id="562"/>
    <lineage>
        <taxon>Bacteria</taxon>
        <taxon>Pseudomonadati</taxon>
        <taxon>Pseudomonadota</taxon>
        <taxon>Gammaproteobacteria</taxon>
        <taxon>Enterobacterales</taxon>
        <taxon>Enterobacteriaceae</taxon>
        <taxon>Escherichia</taxon>
    </lineage>
</organism>
<protein>
    <submittedName>
        <fullName evidence="1">Antirestriction protein ArdA</fullName>
    </submittedName>
</protein>
<gene>
    <name evidence="1" type="ORF">D0368_00148</name>
</gene>
<dbReference type="Pfam" id="PF07275">
    <property type="entry name" value="ArdA"/>
    <property type="match status" value="1"/>
</dbReference>
<dbReference type="Gene3D" id="1.10.10.1190">
    <property type="entry name" value="Antirestriction protein ArdA, domain 3"/>
    <property type="match status" value="1"/>
</dbReference>
<dbReference type="InterPro" id="IPR041893">
    <property type="entry name" value="ArdA_dom3"/>
</dbReference>
<keyword evidence="1" id="KW-0614">Plasmid</keyword>
<accession>A0A3G4RT67</accession>
<reference evidence="1" key="1">
    <citation type="journal article" date="2018" name="Vet. Microbiol.">
        <title>Characterization of plasmids harboring blaCTX-M genes in Escherichia coli from French pigs.</title>
        <authorList>
            <person name="Lucas P."/>
            <person name="Jouy E."/>
            <person name="Le Devendec L."/>
            <person name="de Boisseson C."/>
            <person name="Perrin-Guyomard A."/>
            <person name="Jove T."/>
            <person name="Blanchard Y."/>
            <person name="Touzain F."/>
            <person name="Kempf I."/>
        </authorList>
    </citation>
    <scope>NUCLEOTIDE SEQUENCE</scope>
    <source>
        <strain evidence="1">12-034</strain>
        <plasmid evidence="1">p12-034</plasmid>
    </source>
</reference>
<name>A0A3G4RT67_ECOLX</name>
<geneLocation type="plasmid" evidence="1">
    <name>p12-034</name>
</geneLocation>
<sequence>MASECHINWAYVEGFRQARDEGCEEAYRLWVDDTGETDFDTFRDAWWGEADSEEAFAVEFASDTGLLADVPETVALYFDYEAYARDLFLDSFTFIDGHVFRR</sequence>